<comment type="caution">
    <text evidence="2">The sequence shown here is derived from an EMBL/GenBank/DDBJ whole genome shotgun (WGS) entry which is preliminary data.</text>
</comment>
<evidence type="ECO:0000313" key="3">
    <source>
        <dbReference type="Proteomes" id="UP000664521"/>
    </source>
</evidence>
<proteinExistence type="predicted"/>
<dbReference type="Proteomes" id="UP000664521">
    <property type="component" value="Unassembled WGS sequence"/>
</dbReference>
<accession>A0A8H3EZC3</accession>
<feature type="region of interest" description="Disordered" evidence="1">
    <location>
        <begin position="77"/>
        <end position="98"/>
    </location>
</feature>
<gene>
    <name evidence="2" type="ORF">HETSPECPRED_002042</name>
</gene>
<reference evidence="2" key="1">
    <citation type="submission" date="2021-03" db="EMBL/GenBank/DDBJ databases">
        <authorList>
            <person name="Tagirdzhanova G."/>
        </authorList>
    </citation>
    <scope>NUCLEOTIDE SEQUENCE</scope>
</reference>
<sequence length="458" mass="51132">MPLFQSIGQTLGLIPASAPKITKASTIPTQGTNSSLASRLEAQRMSPNSRTQEWLANNSPEKKIKIFKKSHTPSVLGVKNGGITKHAHTPKSGNKSKNKYSAVRFEHTSSPSSSAKSELKRKSGFWSLLTGFGFKGDDNAAVKSEVPTIKSDESVMEGSTLVEDIVDTIETDLDGPSNIEGPTMLAQTKGGDLKIQDENGNIKAAEEADFDDFTDEEYFLFHKLNARGLEPLIPAGWTKDFETLDWDMFSNDPRKTYIKHTKAPEYHALKALYNLFEIGVRARDALITGVAPEKPIRRYLLEYFAWTMHDAKLKKVPHIPVLAIIVAHPYEHIDGVVNRCTDRMHDLGRQYREAWLVEDEEDTRGLGVYIPRYQRRLPTILGIIVKHTAVGFVTYDASVPGKQIRNMGVWNLADDGQDVWHALAFAIFMVCARNYLLELQRDGEIGEDDGMESDDPDA</sequence>
<evidence type="ECO:0000256" key="1">
    <source>
        <dbReference type="SAM" id="MobiDB-lite"/>
    </source>
</evidence>
<protein>
    <submittedName>
        <fullName evidence="2">Uncharacterized protein</fullName>
    </submittedName>
</protein>
<organism evidence="2 3">
    <name type="scientific">Heterodermia speciosa</name>
    <dbReference type="NCBI Taxonomy" id="116794"/>
    <lineage>
        <taxon>Eukaryota</taxon>
        <taxon>Fungi</taxon>
        <taxon>Dikarya</taxon>
        <taxon>Ascomycota</taxon>
        <taxon>Pezizomycotina</taxon>
        <taxon>Lecanoromycetes</taxon>
        <taxon>OSLEUM clade</taxon>
        <taxon>Lecanoromycetidae</taxon>
        <taxon>Caliciales</taxon>
        <taxon>Physciaceae</taxon>
        <taxon>Heterodermia</taxon>
    </lineage>
</organism>
<dbReference type="AlphaFoldDB" id="A0A8H3EZC3"/>
<feature type="compositionally biased region" description="Basic residues" evidence="1">
    <location>
        <begin position="85"/>
        <end position="98"/>
    </location>
</feature>
<evidence type="ECO:0000313" key="2">
    <source>
        <dbReference type="EMBL" id="CAF9914658.1"/>
    </source>
</evidence>
<name>A0A8H3EZC3_9LECA</name>
<keyword evidence="3" id="KW-1185">Reference proteome</keyword>
<dbReference type="EMBL" id="CAJPDS010000014">
    <property type="protein sequence ID" value="CAF9914658.1"/>
    <property type="molecule type" value="Genomic_DNA"/>
</dbReference>
<dbReference type="OrthoDB" id="5286775at2759"/>